<accession>A0ACC2UEK2</accession>
<evidence type="ECO:0000313" key="1">
    <source>
        <dbReference type="EMBL" id="KAJ9084956.1"/>
    </source>
</evidence>
<evidence type="ECO:0000313" key="2">
    <source>
        <dbReference type="Proteomes" id="UP001165960"/>
    </source>
</evidence>
<sequence length="229" mass="26077">MQNQFWLPRFKSPVQPNVIKLPASATTEGWLAPEAVPAPMKPAVWYDKSPPKMTKFPTVSNVTCTSQEASQTCYQKFMEGYYWGESIEINSKVTCPRKLCLIDIESFFDLPSFEEWHQAKGSHKVNIANSDTLPFHLEALDKGRWTIKAHFHYTGPSSPTLWFKPLYWAQSVWISNSQSNKSKWSTQVHRVTTFHPIGNNGKLFGIFGLSNGTLGSELPFNPPYNFELI</sequence>
<organism evidence="1 2">
    <name type="scientific">Entomophthora muscae</name>
    <dbReference type="NCBI Taxonomy" id="34485"/>
    <lineage>
        <taxon>Eukaryota</taxon>
        <taxon>Fungi</taxon>
        <taxon>Fungi incertae sedis</taxon>
        <taxon>Zoopagomycota</taxon>
        <taxon>Entomophthoromycotina</taxon>
        <taxon>Entomophthoromycetes</taxon>
        <taxon>Entomophthorales</taxon>
        <taxon>Entomophthoraceae</taxon>
        <taxon>Entomophthora</taxon>
    </lineage>
</organism>
<protein>
    <submittedName>
        <fullName evidence="1">Uncharacterized protein</fullName>
    </submittedName>
</protein>
<dbReference type="EMBL" id="QTSX02000793">
    <property type="protein sequence ID" value="KAJ9084956.1"/>
    <property type="molecule type" value="Genomic_DNA"/>
</dbReference>
<name>A0ACC2UEK2_9FUNG</name>
<proteinExistence type="predicted"/>
<reference evidence="1" key="1">
    <citation type="submission" date="2022-04" db="EMBL/GenBank/DDBJ databases">
        <title>Genome of the entomopathogenic fungus Entomophthora muscae.</title>
        <authorList>
            <person name="Elya C."/>
            <person name="Lovett B.R."/>
            <person name="Lee E."/>
            <person name="Macias A.M."/>
            <person name="Hajek A.E."/>
            <person name="De Bivort B.L."/>
            <person name="Kasson M.T."/>
            <person name="De Fine Licht H.H."/>
            <person name="Stajich J.E."/>
        </authorList>
    </citation>
    <scope>NUCLEOTIDE SEQUENCE</scope>
    <source>
        <strain evidence="1">Berkeley</strain>
    </source>
</reference>
<dbReference type="Proteomes" id="UP001165960">
    <property type="component" value="Unassembled WGS sequence"/>
</dbReference>
<comment type="caution">
    <text evidence="1">The sequence shown here is derived from an EMBL/GenBank/DDBJ whole genome shotgun (WGS) entry which is preliminary data.</text>
</comment>
<gene>
    <name evidence="1" type="ORF">DSO57_1018848</name>
</gene>
<keyword evidence="2" id="KW-1185">Reference proteome</keyword>